<protein>
    <submittedName>
        <fullName evidence="2">Uncharacterized protein</fullName>
    </submittedName>
</protein>
<dbReference type="EMBL" id="BGPR01003605">
    <property type="protein sequence ID" value="GBM90264.1"/>
    <property type="molecule type" value="Genomic_DNA"/>
</dbReference>
<feature type="transmembrane region" description="Helical" evidence="1">
    <location>
        <begin position="50"/>
        <end position="69"/>
    </location>
</feature>
<dbReference type="AlphaFoldDB" id="A0A4Y2JJY5"/>
<keyword evidence="1" id="KW-0812">Transmembrane</keyword>
<comment type="caution">
    <text evidence="2">The sequence shown here is derived from an EMBL/GenBank/DDBJ whole genome shotgun (WGS) entry which is preliminary data.</text>
</comment>
<gene>
    <name evidence="2" type="ORF">AVEN_248027_1</name>
</gene>
<keyword evidence="3" id="KW-1185">Reference proteome</keyword>
<evidence type="ECO:0000256" key="1">
    <source>
        <dbReference type="SAM" id="Phobius"/>
    </source>
</evidence>
<organism evidence="2 3">
    <name type="scientific">Araneus ventricosus</name>
    <name type="common">Orbweaver spider</name>
    <name type="synonym">Epeira ventricosa</name>
    <dbReference type="NCBI Taxonomy" id="182803"/>
    <lineage>
        <taxon>Eukaryota</taxon>
        <taxon>Metazoa</taxon>
        <taxon>Ecdysozoa</taxon>
        <taxon>Arthropoda</taxon>
        <taxon>Chelicerata</taxon>
        <taxon>Arachnida</taxon>
        <taxon>Araneae</taxon>
        <taxon>Araneomorphae</taxon>
        <taxon>Entelegynae</taxon>
        <taxon>Araneoidea</taxon>
        <taxon>Araneidae</taxon>
        <taxon>Araneus</taxon>
    </lineage>
</organism>
<sequence>MVIKRALVRNPRHPNVSGSSGSKERLPKRFWKPCRQTQTLRNEIKYKNRISIGLDFVLASTGGMAPVFAHKTLEFQFRFPLLTANDAFFIIEVICVQIAVSVKGRKSK</sequence>
<name>A0A4Y2JJY5_ARAVE</name>
<proteinExistence type="predicted"/>
<evidence type="ECO:0000313" key="2">
    <source>
        <dbReference type="EMBL" id="GBM90264.1"/>
    </source>
</evidence>
<keyword evidence="1" id="KW-0472">Membrane</keyword>
<dbReference type="Proteomes" id="UP000499080">
    <property type="component" value="Unassembled WGS sequence"/>
</dbReference>
<feature type="transmembrane region" description="Helical" evidence="1">
    <location>
        <begin position="81"/>
        <end position="102"/>
    </location>
</feature>
<accession>A0A4Y2JJY5</accession>
<keyword evidence="1" id="KW-1133">Transmembrane helix</keyword>
<evidence type="ECO:0000313" key="3">
    <source>
        <dbReference type="Proteomes" id="UP000499080"/>
    </source>
</evidence>
<reference evidence="2 3" key="1">
    <citation type="journal article" date="2019" name="Sci. Rep.">
        <title>Orb-weaving spider Araneus ventricosus genome elucidates the spidroin gene catalogue.</title>
        <authorList>
            <person name="Kono N."/>
            <person name="Nakamura H."/>
            <person name="Ohtoshi R."/>
            <person name="Moran D.A.P."/>
            <person name="Shinohara A."/>
            <person name="Yoshida Y."/>
            <person name="Fujiwara M."/>
            <person name="Mori M."/>
            <person name="Tomita M."/>
            <person name="Arakawa K."/>
        </authorList>
    </citation>
    <scope>NUCLEOTIDE SEQUENCE [LARGE SCALE GENOMIC DNA]</scope>
</reference>